<reference evidence="1" key="1">
    <citation type="submission" date="2007-10" db="EMBL/GenBank/DDBJ databases">
        <authorList>
            <person name="Fulton L."/>
            <person name="Clifton S."/>
            <person name="Fulton B."/>
            <person name="Xu J."/>
            <person name="Minx P."/>
            <person name="Pepin K.H."/>
            <person name="Johnson M."/>
            <person name="Thiruvilangam P."/>
            <person name="Bhonagiri V."/>
            <person name="Nash W.E."/>
            <person name="Mardis E.R."/>
            <person name="Wilson R.K."/>
        </authorList>
    </citation>
    <scope>NUCLEOTIDE SEQUENCE [LARGE SCALE GENOMIC DNA]</scope>
    <source>
        <strain evidence="1">DSM 15702</strain>
    </source>
</reference>
<protein>
    <submittedName>
        <fullName evidence="1">Uncharacterized protein</fullName>
    </submittedName>
</protein>
<keyword evidence="2" id="KW-1185">Reference proteome</keyword>
<dbReference type="AlphaFoldDB" id="B0MRH1"/>
<reference evidence="1" key="2">
    <citation type="submission" date="2014-06" db="EMBL/GenBank/DDBJ databases">
        <title>Draft genome sequence of Eubacterium siraeum (DSM 15702).</title>
        <authorList>
            <person name="Sudarsanam P."/>
            <person name="Ley R."/>
            <person name="Guruge J."/>
            <person name="Turnbaugh P.J."/>
            <person name="Mahowald M."/>
            <person name="Liep D."/>
            <person name="Gordon J."/>
        </authorList>
    </citation>
    <scope>NUCLEOTIDE SEQUENCE</scope>
    <source>
        <strain evidence="1">DSM 15702</strain>
    </source>
</reference>
<comment type="caution">
    <text evidence="1">The sequence shown here is derived from an EMBL/GenBank/DDBJ whole genome shotgun (WGS) entry which is preliminary data.</text>
</comment>
<proteinExistence type="predicted"/>
<gene>
    <name evidence="1" type="ORF">EUBSIR_02448</name>
</gene>
<dbReference type="EMBL" id="ABCA03000054">
    <property type="protein sequence ID" value="EDR99827.1"/>
    <property type="molecule type" value="Genomic_DNA"/>
</dbReference>
<accession>B0MRH1</accession>
<evidence type="ECO:0000313" key="2">
    <source>
        <dbReference type="Proteomes" id="UP000005326"/>
    </source>
</evidence>
<sequence>MPSPTNISTTRKILCDIANEIPIVLPMSADKTKFSLDKTARICYNRFKAIY</sequence>
<organism evidence="1 2">
    <name type="scientific">[Eubacterium] siraeum DSM 15702</name>
    <dbReference type="NCBI Taxonomy" id="428128"/>
    <lineage>
        <taxon>Bacteria</taxon>
        <taxon>Bacillati</taxon>
        <taxon>Bacillota</taxon>
        <taxon>Clostridia</taxon>
        <taxon>Eubacteriales</taxon>
        <taxon>Oscillospiraceae</taxon>
        <taxon>Oscillospiraceae incertae sedis</taxon>
    </lineage>
</organism>
<evidence type="ECO:0000313" key="1">
    <source>
        <dbReference type="EMBL" id="EDR99827.1"/>
    </source>
</evidence>
<name>B0MRH1_9FIRM</name>
<dbReference type="Proteomes" id="UP000005326">
    <property type="component" value="Unassembled WGS sequence"/>
</dbReference>